<dbReference type="GO" id="GO:0004252">
    <property type="term" value="F:serine-type endopeptidase activity"/>
    <property type="evidence" value="ECO:0007669"/>
    <property type="project" value="UniProtKB-UniRule"/>
</dbReference>
<dbReference type="InterPro" id="IPR050131">
    <property type="entry name" value="Peptidase_S8_subtilisin-like"/>
</dbReference>
<comment type="similarity">
    <text evidence="1 5 6">Belongs to the peptidase S8 family.</text>
</comment>
<evidence type="ECO:0000256" key="7">
    <source>
        <dbReference type="SAM" id="SignalP"/>
    </source>
</evidence>
<evidence type="ECO:0000313" key="10">
    <source>
        <dbReference type="EMBL" id="PRY40795.1"/>
    </source>
</evidence>
<dbReference type="GO" id="GO:0005615">
    <property type="term" value="C:extracellular space"/>
    <property type="evidence" value="ECO:0007669"/>
    <property type="project" value="TreeGrafter"/>
</dbReference>
<evidence type="ECO:0000313" key="11">
    <source>
        <dbReference type="Proteomes" id="UP000239494"/>
    </source>
</evidence>
<dbReference type="InterPro" id="IPR000209">
    <property type="entry name" value="Peptidase_S8/S53_dom"/>
</dbReference>
<feature type="active site" description="Charge relay system" evidence="5">
    <location>
        <position position="323"/>
    </location>
</feature>
<gene>
    <name evidence="10" type="ORF">CLV43_106536</name>
</gene>
<name>A0A2T0T535_9PSEU</name>
<sequence length="371" mass="37655">MRKLLSCLGVAVLGVALAAAPARAAEGVVLAAGSPTAIPGSYIVKVRSGGDRLAAAVGGRVLTGAFNGFTASMSEKEARRLAADPSVEYVEQNQVVHSTATQLNPTWGLDRTDQRALPLDHAYSYTSTGLGVNVYVIDTGIRKTHVDFGGRARDGWDFVDNDPVADDLNGHGTHVAATAIGTTYGIAKQATAWGVKVLGPTGSGTTAGVIAGVGWVTNNSVKPAVANMSIGGSASVAMDDAVRTSILSGVTYTVSAGGSNTDVANYSPARVAEALTVGASTITDTRSSSSNYGPGVDVYAPGQNVVSAWNTSDTAVNTLSGTSMSAPHVAGVAARYLQFNPTATAAQVSAAIVAAGTPVPFGRLLYWDPAL</sequence>
<evidence type="ECO:0000256" key="6">
    <source>
        <dbReference type="RuleBase" id="RU003355"/>
    </source>
</evidence>
<dbReference type="RefSeq" id="WP_106189291.1">
    <property type="nucleotide sequence ID" value="NZ_PVTF01000006.1"/>
</dbReference>
<dbReference type="InterPro" id="IPR023828">
    <property type="entry name" value="Peptidase_S8_Ser-AS"/>
</dbReference>
<dbReference type="Proteomes" id="UP000239494">
    <property type="component" value="Unassembled WGS sequence"/>
</dbReference>
<keyword evidence="7" id="KW-0732">Signal</keyword>
<reference evidence="10 11" key="1">
    <citation type="submission" date="2018-03" db="EMBL/GenBank/DDBJ databases">
        <title>Genomic Encyclopedia of Archaeal and Bacterial Type Strains, Phase II (KMG-II): from individual species to whole genera.</title>
        <authorList>
            <person name="Goeker M."/>
        </authorList>
    </citation>
    <scope>NUCLEOTIDE SEQUENCE [LARGE SCALE GENOMIC DNA]</scope>
    <source>
        <strain evidence="10 11">DSM 44720</strain>
    </source>
</reference>
<evidence type="ECO:0000259" key="8">
    <source>
        <dbReference type="Pfam" id="PF00082"/>
    </source>
</evidence>
<dbReference type="FunFam" id="3.40.50.200:FF:000014">
    <property type="entry name" value="Proteinase K"/>
    <property type="match status" value="1"/>
</dbReference>
<dbReference type="PANTHER" id="PTHR43806:SF11">
    <property type="entry name" value="CEREVISIN-RELATED"/>
    <property type="match status" value="1"/>
</dbReference>
<dbReference type="AlphaFoldDB" id="A0A2T0T535"/>
<dbReference type="PANTHER" id="PTHR43806">
    <property type="entry name" value="PEPTIDASE S8"/>
    <property type="match status" value="1"/>
</dbReference>
<dbReference type="InterPro" id="IPR023827">
    <property type="entry name" value="Peptidase_S8_Asp-AS"/>
</dbReference>
<feature type="chain" id="PRO_5015423652" evidence="7">
    <location>
        <begin position="25"/>
        <end position="371"/>
    </location>
</feature>
<accession>A0A2T0T535</accession>
<dbReference type="Pfam" id="PF00082">
    <property type="entry name" value="Peptidase_S8"/>
    <property type="match status" value="1"/>
</dbReference>
<dbReference type="CDD" id="cd04077">
    <property type="entry name" value="Peptidases_S8_PCSK9_ProteinaseK_like"/>
    <property type="match status" value="1"/>
</dbReference>
<evidence type="ECO:0000256" key="1">
    <source>
        <dbReference type="ARBA" id="ARBA00011073"/>
    </source>
</evidence>
<feature type="active site" description="Charge relay system" evidence="5">
    <location>
        <position position="138"/>
    </location>
</feature>
<evidence type="ECO:0000256" key="5">
    <source>
        <dbReference type="PROSITE-ProRule" id="PRU01240"/>
    </source>
</evidence>
<feature type="active site" description="Charge relay system" evidence="5">
    <location>
        <position position="171"/>
    </location>
</feature>
<dbReference type="OrthoDB" id="9766923at2"/>
<keyword evidence="2 5" id="KW-0645">Protease</keyword>
<dbReference type="InterPro" id="IPR037045">
    <property type="entry name" value="S8pro/Inhibitor_I9_sf"/>
</dbReference>
<dbReference type="PROSITE" id="PS00138">
    <property type="entry name" value="SUBTILASE_SER"/>
    <property type="match status" value="1"/>
</dbReference>
<evidence type="ECO:0000256" key="3">
    <source>
        <dbReference type="ARBA" id="ARBA00022801"/>
    </source>
</evidence>
<dbReference type="Gene3D" id="3.40.50.200">
    <property type="entry name" value="Peptidase S8/S53 domain"/>
    <property type="match status" value="1"/>
</dbReference>
<keyword evidence="11" id="KW-1185">Reference proteome</keyword>
<comment type="caution">
    <text evidence="10">The sequence shown here is derived from an EMBL/GenBank/DDBJ whole genome shotgun (WGS) entry which is preliminary data.</text>
</comment>
<proteinExistence type="inferred from homology"/>
<dbReference type="InterPro" id="IPR036852">
    <property type="entry name" value="Peptidase_S8/S53_dom_sf"/>
</dbReference>
<dbReference type="PRINTS" id="PR00723">
    <property type="entry name" value="SUBTILISIN"/>
</dbReference>
<evidence type="ECO:0000256" key="2">
    <source>
        <dbReference type="ARBA" id="ARBA00022670"/>
    </source>
</evidence>
<dbReference type="SUPFAM" id="SSF54897">
    <property type="entry name" value="Protease propeptides/inhibitors"/>
    <property type="match status" value="1"/>
</dbReference>
<evidence type="ECO:0000259" key="9">
    <source>
        <dbReference type="Pfam" id="PF05922"/>
    </source>
</evidence>
<dbReference type="PROSITE" id="PS51892">
    <property type="entry name" value="SUBTILASE"/>
    <property type="match status" value="1"/>
</dbReference>
<keyword evidence="3 5" id="KW-0378">Hydrolase</keyword>
<keyword evidence="4 5" id="KW-0720">Serine protease</keyword>
<dbReference type="InterPro" id="IPR015500">
    <property type="entry name" value="Peptidase_S8_subtilisin-rel"/>
</dbReference>
<feature type="domain" description="Inhibitor I9" evidence="9">
    <location>
        <begin position="65"/>
        <end position="97"/>
    </location>
</feature>
<dbReference type="InterPro" id="IPR034193">
    <property type="entry name" value="PCSK9_ProteinaseK-like"/>
</dbReference>
<dbReference type="Gene3D" id="3.30.70.80">
    <property type="entry name" value="Peptidase S8 propeptide/proteinase inhibitor I9"/>
    <property type="match status" value="1"/>
</dbReference>
<feature type="signal peptide" evidence="7">
    <location>
        <begin position="1"/>
        <end position="24"/>
    </location>
</feature>
<organism evidence="10 11">
    <name type="scientific">Umezawaea tangerina</name>
    <dbReference type="NCBI Taxonomy" id="84725"/>
    <lineage>
        <taxon>Bacteria</taxon>
        <taxon>Bacillati</taxon>
        <taxon>Actinomycetota</taxon>
        <taxon>Actinomycetes</taxon>
        <taxon>Pseudonocardiales</taxon>
        <taxon>Pseudonocardiaceae</taxon>
        <taxon>Umezawaea</taxon>
    </lineage>
</organism>
<dbReference type="GO" id="GO:0006508">
    <property type="term" value="P:proteolysis"/>
    <property type="evidence" value="ECO:0007669"/>
    <property type="project" value="UniProtKB-KW"/>
</dbReference>
<dbReference type="InterPro" id="IPR010259">
    <property type="entry name" value="S8pro/Inhibitor_I9"/>
</dbReference>
<protein>
    <submittedName>
        <fullName evidence="10">Peptidase inhibitor I9</fullName>
    </submittedName>
</protein>
<dbReference type="SUPFAM" id="SSF52743">
    <property type="entry name" value="Subtilisin-like"/>
    <property type="match status" value="1"/>
</dbReference>
<dbReference type="PROSITE" id="PS00136">
    <property type="entry name" value="SUBTILASE_ASP"/>
    <property type="match status" value="1"/>
</dbReference>
<dbReference type="Pfam" id="PF05922">
    <property type="entry name" value="Inhibitor_I9"/>
    <property type="match status" value="1"/>
</dbReference>
<evidence type="ECO:0000256" key="4">
    <source>
        <dbReference type="ARBA" id="ARBA00022825"/>
    </source>
</evidence>
<dbReference type="EMBL" id="PVTF01000006">
    <property type="protein sequence ID" value="PRY40795.1"/>
    <property type="molecule type" value="Genomic_DNA"/>
</dbReference>
<feature type="domain" description="Peptidase S8/S53" evidence="8">
    <location>
        <begin position="131"/>
        <end position="354"/>
    </location>
</feature>